<accession>A0A8C3UH82</accession>
<feature type="compositionally biased region" description="Basic and acidic residues" evidence="1">
    <location>
        <begin position="80"/>
        <end position="90"/>
    </location>
</feature>
<dbReference type="AlphaFoldDB" id="A0A8C3UH82"/>
<sequence length="168" mass="17620">MTWSLPDGSRISGFHSEEQSSPGTHTALPGTWAASPGRWCCWPCTRTPSARRRARGCAPRCARPAAAPRGGTGPASLRAPRGDTSSDHRSTQGIPSLRALGSLPVTQGSCSGQGENRTRTKVSAATRLATESRFSHSGNCTDPALLKKFCQDAKGKKKGTSPTASSQN</sequence>
<reference evidence="2" key="1">
    <citation type="submission" date="2020-10" db="EMBL/GenBank/DDBJ databases">
        <title>Catharus ustulatus (Swainson's thrush) genome, bCatUst1, primary haplotype v2.</title>
        <authorList>
            <person name="Delmore K."/>
            <person name="Vafadar M."/>
            <person name="Formenti G."/>
            <person name="Chow W."/>
            <person name="Pelan S."/>
            <person name="Howe K."/>
            <person name="Rhie A."/>
            <person name="Mountcastle J."/>
            <person name="Haase B."/>
            <person name="Fedrigo O."/>
            <person name="Jarvis E.D."/>
        </authorList>
    </citation>
    <scope>NUCLEOTIDE SEQUENCE [LARGE SCALE GENOMIC DNA]</scope>
</reference>
<feature type="region of interest" description="Disordered" evidence="1">
    <location>
        <begin position="1"/>
        <end position="121"/>
    </location>
</feature>
<evidence type="ECO:0000313" key="2">
    <source>
        <dbReference type="Ensembl" id="ENSCUSP00005011999.1"/>
    </source>
</evidence>
<protein>
    <submittedName>
        <fullName evidence="2">Uncharacterized protein</fullName>
    </submittedName>
</protein>
<proteinExistence type="predicted"/>
<dbReference type="Proteomes" id="UP000694563">
    <property type="component" value="Chromosome 28"/>
</dbReference>
<feature type="compositionally biased region" description="Polar residues" evidence="1">
    <location>
        <begin position="104"/>
        <end position="115"/>
    </location>
</feature>
<reference evidence="2" key="2">
    <citation type="submission" date="2025-08" db="UniProtKB">
        <authorList>
            <consortium name="Ensembl"/>
        </authorList>
    </citation>
    <scope>IDENTIFICATION</scope>
</reference>
<feature type="compositionally biased region" description="Low complexity" evidence="1">
    <location>
        <begin position="56"/>
        <end position="69"/>
    </location>
</feature>
<reference evidence="2" key="3">
    <citation type="submission" date="2025-09" db="UniProtKB">
        <authorList>
            <consortium name="Ensembl"/>
        </authorList>
    </citation>
    <scope>IDENTIFICATION</scope>
</reference>
<evidence type="ECO:0000313" key="3">
    <source>
        <dbReference type="Proteomes" id="UP000694563"/>
    </source>
</evidence>
<organism evidence="2 3">
    <name type="scientific">Catharus ustulatus</name>
    <name type="common">Russet-backed thrush</name>
    <name type="synonym">Hylocichla ustulatus</name>
    <dbReference type="NCBI Taxonomy" id="91951"/>
    <lineage>
        <taxon>Eukaryota</taxon>
        <taxon>Metazoa</taxon>
        <taxon>Chordata</taxon>
        <taxon>Craniata</taxon>
        <taxon>Vertebrata</taxon>
        <taxon>Euteleostomi</taxon>
        <taxon>Archelosauria</taxon>
        <taxon>Archosauria</taxon>
        <taxon>Dinosauria</taxon>
        <taxon>Saurischia</taxon>
        <taxon>Theropoda</taxon>
        <taxon>Coelurosauria</taxon>
        <taxon>Aves</taxon>
        <taxon>Neognathae</taxon>
        <taxon>Neoaves</taxon>
        <taxon>Telluraves</taxon>
        <taxon>Australaves</taxon>
        <taxon>Passeriformes</taxon>
        <taxon>Turdidae</taxon>
        <taxon>Catharus</taxon>
    </lineage>
</organism>
<evidence type="ECO:0000256" key="1">
    <source>
        <dbReference type="SAM" id="MobiDB-lite"/>
    </source>
</evidence>
<dbReference type="Ensembl" id="ENSCUST00005012501.1">
    <property type="protein sequence ID" value="ENSCUSP00005011999.1"/>
    <property type="gene ID" value="ENSCUSG00005007722.1"/>
</dbReference>
<name>A0A8C3UH82_CATUS</name>
<keyword evidence="3" id="KW-1185">Reference proteome</keyword>